<dbReference type="EC" id="3.2.1.-" evidence="4"/>
<feature type="domain" description="Mannosyl-glycoprotein endo-beta-N-acetylglucosamidase-like" evidence="3">
    <location>
        <begin position="26"/>
        <end position="184"/>
    </location>
</feature>
<organism evidence="4 5">
    <name type="scientific">Streptococcus suis</name>
    <dbReference type="NCBI Taxonomy" id="1307"/>
    <lineage>
        <taxon>Bacteria</taxon>
        <taxon>Bacillati</taxon>
        <taxon>Bacillota</taxon>
        <taxon>Bacilli</taxon>
        <taxon>Lactobacillales</taxon>
        <taxon>Streptococcaceae</taxon>
        <taxon>Streptococcus</taxon>
    </lineage>
</organism>
<gene>
    <name evidence="4" type="primary">lytG</name>
    <name evidence="4" type="ORF">ERS132414_02375</name>
</gene>
<dbReference type="Pfam" id="PF01832">
    <property type="entry name" value="Glucosaminidase"/>
    <property type="match status" value="1"/>
</dbReference>
<dbReference type="InterPro" id="IPR051056">
    <property type="entry name" value="Glycosyl_Hydrolase_73"/>
</dbReference>
<evidence type="ECO:0000313" key="4">
    <source>
        <dbReference type="EMBL" id="CYV18398.1"/>
    </source>
</evidence>
<dbReference type="Gene3D" id="4.10.80.30">
    <property type="entry name" value="DNA polymerase, domain 6"/>
    <property type="match status" value="1"/>
</dbReference>
<protein>
    <submittedName>
        <fullName evidence="4">Muramidase (Flagellum-specific)</fullName>
        <ecNumber evidence="4">3.2.1.-</ecNumber>
    </submittedName>
</protein>
<dbReference type="GO" id="GO:0016798">
    <property type="term" value="F:hydrolase activity, acting on glycosyl bonds"/>
    <property type="evidence" value="ECO:0007669"/>
    <property type="project" value="UniProtKB-KW"/>
</dbReference>
<dbReference type="Proteomes" id="UP000072794">
    <property type="component" value="Unassembled WGS sequence"/>
</dbReference>
<dbReference type="SMART" id="SM00047">
    <property type="entry name" value="LYZ2"/>
    <property type="match status" value="1"/>
</dbReference>
<evidence type="ECO:0000259" key="3">
    <source>
        <dbReference type="SMART" id="SM00047"/>
    </source>
</evidence>
<dbReference type="GO" id="GO:0004040">
    <property type="term" value="F:amidase activity"/>
    <property type="evidence" value="ECO:0007669"/>
    <property type="project" value="InterPro"/>
</dbReference>
<comment type="similarity">
    <text evidence="1">Belongs to the glycosyl hydrolase 73 family.</text>
</comment>
<evidence type="ECO:0000256" key="1">
    <source>
        <dbReference type="ARBA" id="ARBA00010266"/>
    </source>
</evidence>
<dbReference type="PANTHER" id="PTHR33308">
    <property type="entry name" value="PEPTIDOGLYCAN HYDROLASE FLGJ"/>
    <property type="match status" value="1"/>
</dbReference>
<dbReference type="PRINTS" id="PR01002">
    <property type="entry name" value="FLGFLGJ"/>
</dbReference>
<dbReference type="InterPro" id="IPR002901">
    <property type="entry name" value="MGlyc_endo_b_GlcNAc-like_dom"/>
</dbReference>
<keyword evidence="4" id="KW-0326">Glycosidase</keyword>
<dbReference type="Gene3D" id="1.10.530.10">
    <property type="match status" value="1"/>
</dbReference>
<accession>A0A0Z8HJP6</accession>
<keyword evidence="2 4" id="KW-0378">Hydrolase</keyword>
<dbReference type="AlphaFoldDB" id="A0A0Z8HJP6"/>
<sequence length="190" mass="21225">MVWCCRGKVSTNGATSTTNTVSQSNQVQMTDSQRRFINTIAPAAQVVSKTSGILPSVMVAQAILESGWGSSTLAKQANNYFGIKADSSWKGKTITMPTTEYRNGVSRTENAVFRAYDSPTASLSDYSKFFTSTPWRTKNYQQFRQSRTYIEAVNALQKSGYATDPNYANKLKSLIERYQLHSYDYILISD</sequence>
<name>A0A0Z8HJP6_STRSU</name>
<dbReference type="PANTHER" id="PTHR33308:SF9">
    <property type="entry name" value="PEPTIDOGLYCAN HYDROLASE FLGJ"/>
    <property type="match status" value="1"/>
</dbReference>
<dbReference type="EMBL" id="FIHA01000085">
    <property type="protein sequence ID" value="CYV18398.1"/>
    <property type="molecule type" value="Genomic_DNA"/>
</dbReference>
<evidence type="ECO:0000313" key="5">
    <source>
        <dbReference type="Proteomes" id="UP000072794"/>
    </source>
</evidence>
<evidence type="ECO:0000256" key="2">
    <source>
        <dbReference type="ARBA" id="ARBA00022801"/>
    </source>
</evidence>
<reference evidence="4 5" key="1">
    <citation type="submission" date="2016-02" db="EMBL/GenBank/DDBJ databases">
        <authorList>
            <consortium name="Pathogen Informatics"/>
        </authorList>
    </citation>
    <scope>NUCLEOTIDE SEQUENCE [LARGE SCALE GENOMIC DNA]</scope>
    <source>
        <strain evidence="4 5">LSS52</strain>
    </source>
</reference>
<proteinExistence type="inferred from homology"/>